<dbReference type="AlphaFoldDB" id="A0AAD3DLY0"/>
<evidence type="ECO:0000313" key="1">
    <source>
        <dbReference type="EMBL" id="GFR43013.1"/>
    </source>
</evidence>
<reference evidence="1 2" key="1">
    <citation type="journal article" date="2021" name="Sci. Rep.">
        <title>Genome sequencing of the multicellular alga Astrephomene provides insights into convergent evolution of germ-soma differentiation.</title>
        <authorList>
            <person name="Yamashita S."/>
            <person name="Yamamoto K."/>
            <person name="Matsuzaki R."/>
            <person name="Suzuki S."/>
            <person name="Yamaguchi H."/>
            <person name="Hirooka S."/>
            <person name="Minakuchi Y."/>
            <person name="Miyagishima S."/>
            <person name="Kawachi M."/>
            <person name="Toyoda A."/>
            <person name="Nozaki H."/>
        </authorList>
    </citation>
    <scope>NUCLEOTIDE SEQUENCE [LARGE SCALE GENOMIC DNA]</scope>
    <source>
        <strain evidence="1 2">NIES-4017</strain>
    </source>
</reference>
<dbReference type="EMBL" id="BMAR01000004">
    <property type="protein sequence ID" value="GFR43013.1"/>
    <property type="molecule type" value="Genomic_DNA"/>
</dbReference>
<accession>A0AAD3DLY0</accession>
<dbReference type="Proteomes" id="UP001054857">
    <property type="component" value="Unassembled WGS sequence"/>
</dbReference>
<proteinExistence type="predicted"/>
<protein>
    <submittedName>
        <fullName evidence="1">Uncharacterized protein</fullName>
    </submittedName>
</protein>
<comment type="caution">
    <text evidence="1">The sequence shown here is derived from an EMBL/GenBank/DDBJ whole genome shotgun (WGS) entry which is preliminary data.</text>
</comment>
<evidence type="ECO:0000313" key="2">
    <source>
        <dbReference type="Proteomes" id="UP001054857"/>
    </source>
</evidence>
<name>A0AAD3DLY0_9CHLO</name>
<organism evidence="1 2">
    <name type="scientific">Astrephomene gubernaculifera</name>
    <dbReference type="NCBI Taxonomy" id="47775"/>
    <lineage>
        <taxon>Eukaryota</taxon>
        <taxon>Viridiplantae</taxon>
        <taxon>Chlorophyta</taxon>
        <taxon>core chlorophytes</taxon>
        <taxon>Chlorophyceae</taxon>
        <taxon>CS clade</taxon>
        <taxon>Chlamydomonadales</taxon>
        <taxon>Astrephomenaceae</taxon>
        <taxon>Astrephomene</taxon>
    </lineage>
</organism>
<sequence length="123" mass="13647">ALDGACQEALRHMAAEVTGLSSDAADLAALVRREVDKRFEQLSSRYPAYPDIVWLDVWEETEGRWLAQSLKEELLCKAAAERWSTVVVQLKRELWEVMRGDIPAVDMRAVSVAGACTGHFGDG</sequence>
<gene>
    <name evidence="1" type="ORF">Agub_g4013</name>
</gene>
<keyword evidence="2" id="KW-1185">Reference proteome</keyword>
<feature type="non-terminal residue" evidence="1">
    <location>
        <position position="123"/>
    </location>
</feature>